<feature type="compositionally biased region" description="Polar residues" evidence="1">
    <location>
        <begin position="351"/>
        <end position="370"/>
    </location>
</feature>
<reference evidence="2 3" key="1">
    <citation type="journal article" date="2012" name="Eukaryot. Cell">
        <title>Draft genome sequence of Wickerhamomyces ciferrii NRRL Y-1031 F-60-10.</title>
        <authorList>
            <person name="Schneider J."/>
            <person name="Andrea H."/>
            <person name="Blom J."/>
            <person name="Jaenicke S."/>
            <person name="Ruckert C."/>
            <person name="Schorsch C."/>
            <person name="Szczepanowski R."/>
            <person name="Farwick M."/>
            <person name="Goesmann A."/>
            <person name="Puhler A."/>
            <person name="Schaffer S."/>
            <person name="Tauch A."/>
            <person name="Kohler T."/>
            <person name="Brinkrolf K."/>
        </authorList>
    </citation>
    <scope>NUCLEOTIDE SEQUENCE [LARGE SCALE GENOMIC DNA]</scope>
    <source>
        <strain evidence="3">ATCC 14091 / BCRC 22168 / CBS 111 / JCM 3599 / NBRC 0793 / NRRL Y-1031 F-60-10</strain>
    </source>
</reference>
<dbReference type="EMBL" id="CAIF01000013">
    <property type="protein sequence ID" value="CCH41225.1"/>
    <property type="molecule type" value="Genomic_DNA"/>
</dbReference>
<evidence type="ECO:0000256" key="1">
    <source>
        <dbReference type="SAM" id="MobiDB-lite"/>
    </source>
</evidence>
<accession>K0K8Q7</accession>
<keyword evidence="3" id="KW-1185">Reference proteome</keyword>
<gene>
    <name evidence="2" type="ORF">BN7_762</name>
</gene>
<sequence>MSQIWNFLQKDNVDYFNHHLQPEQTKHSKESDSTIDGDAENIEQKDESFNNQLKKKLSNLKTQKKKNKRHDVDCENKVVNDHPYVKQDENASCDCLIDEQDDQVNEIVSPIIIKSGTTGTTSQQAHQSIDSHLLSPSSMSTTSSSFIFERNVQDQIQMSNCSLSRRNSSNPLARSQSYSSQSSIPTHLNSEFFIPQVLDATAEVLSDPNYEDIEVIQSNSNHVSSALLDQHKNSISNSTIYQSPNNSSHPGMGNRRMSRSLPISRRQSSCSPLSPISTISNSTSTNPNVDYSDKKKLNFYSFADLLNDETDTGLISPNSPIQNSSTYGSKQNISTLQQLRDPFQGSDSHHSITSSNINTSPKQQFLSSQTSNQLPILSKTSSIKEILLESQNELEKGH</sequence>
<feature type="region of interest" description="Disordered" evidence="1">
    <location>
        <begin position="341"/>
        <end position="370"/>
    </location>
</feature>
<comment type="caution">
    <text evidence="2">The sequence shown here is derived from an EMBL/GenBank/DDBJ whole genome shotgun (WGS) entry which is preliminary data.</text>
</comment>
<proteinExistence type="predicted"/>
<feature type="compositionally biased region" description="Basic and acidic residues" evidence="1">
    <location>
        <begin position="19"/>
        <end position="32"/>
    </location>
</feature>
<feature type="region of interest" description="Disordered" evidence="1">
    <location>
        <begin position="162"/>
        <end position="183"/>
    </location>
</feature>
<evidence type="ECO:0000313" key="3">
    <source>
        <dbReference type="Proteomes" id="UP000009328"/>
    </source>
</evidence>
<dbReference type="Proteomes" id="UP000009328">
    <property type="component" value="Unassembled WGS sequence"/>
</dbReference>
<dbReference type="AlphaFoldDB" id="K0K8Q7"/>
<feature type="compositionally biased region" description="Low complexity" evidence="1">
    <location>
        <begin position="271"/>
        <end position="288"/>
    </location>
</feature>
<feature type="compositionally biased region" description="Polar residues" evidence="1">
    <location>
        <begin position="237"/>
        <end position="249"/>
    </location>
</feature>
<feature type="region of interest" description="Disordered" evidence="1">
    <location>
        <begin position="19"/>
        <end position="50"/>
    </location>
</feature>
<dbReference type="HOGENOM" id="CLU_692995_0_0_1"/>
<feature type="region of interest" description="Disordered" evidence="1">
    <location>
        <begin position="237"/>
        <end position="290"/>
    </location>
</feature>
<name>K0K8Q7_WICCF</name>
<organism evidence="2 3">
    <name type="scientific">Wickerhamomyces ciferrii (strain ATCC 14091 / BCRC 22168 / CBS 111 / JCM 3599 / NBRC 0793 / NRRL Y-1031 F-60-10)</name>
    <name type="common">Yeast</name>
    <name type="synonym">Pichia ciferrii</name>
    <dbReference type="NCBI Taxonomy" id="1206466"/>
    <lineage>
        <taxon>Eukaryota</taxon>
        <taxon>Fungi</taxon>
        <taxon>Dikarya</taxon>
        <taxon>Ascomycota</taxon>
        <taxon>Saccharomycotina</taxon>
        <taxon>Saccharomycetes</taxon>
        <taxon>Phaffomycetales</taxon>
        <taxon>Wickerhamomycetaceae</taxon>
        <taxon>Wickerhamomyces</taxon>
    </lineage>
</organism>
<evidence type="ECO:0000313" key="2">
    <source>
        <dbReference type="EMBL" id="CCH41225.1"/>
    </source>
</evidence>
<protein>
    <submittedName>
        <fullName evidence="2">Uncharacterized protein</fullName>
    </submittedName>
</protein>
<dbReference type="InParanoid" id="K0K8Q7"/>